<dbReference type="Pfam" id="PF13385">
    <property type="entry name" value="Laminin_G_3"/>
    <property type="match status" value="1"/>
</dbReference>
<dbReference type="InterPro" id="IPR013320">
    <property type="entry name" value="ConA-like_dom_sf"/>
</dbReference>
<dbReference type="InterPro" id="IPR001791">
    <property type="entry name" value="Laminin_G"/>
</dbReference>
<keyword evidence="2" id="KW-1015">Disulfide bond</keyword>
<dbReference type="PANTHER" id="PTHR46343">
    <property type="entry name" value="HYR DOMAIN-CONTAINING PROTEIN"/>
    <property type="match status" value="1"/>
</dbReference>
<dbReference type="Gene3D" id="2.60.120.200">
    <property type="match status" value="1"/>
</dbReference>
<feature type="non-terminal residue" evidence="5">
    <location>
        <position position="1"/>
    </location>
</feature>
<evidence type="ECO:0000256" key="1">
    <source>
        <dbReference type="ARBA" id="ARBA00022729"/>
    </source>
</evidence>
<protein>
    <submittedName>
        <fullName evidence="5">LamG domain-containing protein</fullName>
    </submittedName>
</protein>
<dbReference type="SMART" id="SM00282">
    <property type="entry name" value="LamG"/>
    <property type="match status" value="1"/>
</dbReference>
<dbReference type="InterPro" id="IPR006558">
    <property type="entry name" value="LamG-like"/>
</dbReference>
<keyword evidence="6" id="KW-1185">Reference proteome</keyword>
<proteinExistence type="predicted"/>
<dbReference type="SMART" id="SM00560">
    <property type="entry name" value="LamGL"/>
    <property type="match status" value="1"/>
</dbReference>
<sequence length="1591" mass="170165">LSDITAECEVTSLTAPTATDNCGGTVTVSHDATLPISGEGSTTIVTWTYDDGNGNTSTQTQNVIIDDVTDPVAPTLPVITGQCSATVPVPTTTDGCSGSITGTTSDPLTYSTQGSFAVTWNFDDGHGNSINVVQNVIINDTTDPVAVCQDLTVQLDDTTGTATITGAQIDNGSTDNCGTVNFTLSQSLFDCTDIGTNVIVLTVDDGNGNTDICTATVTVTSPNITGGTVLGYLNNTQTIADEDNLVEVTACPDEPQNATFNLYGHTGNVAYWQSSIDGGVTWTDIANTTTTYYFADILETTLIRAVIQIGSCQANSTIVLVSVIPPDVPPTIIGPDTFTMCLGDAITVEAESSFGINPQLNDRGEFNQGNLPGWLVDGNNGINGWSASGSNSTPTGWRGISNGNGNNGSNITAGVRYKNPGGNKFAISYGDFGAPSVTTLETPVFNTLALATASLDFQSAYYLQAGAIGMVELSVDGGATYPISLMSFSGPGDSGGFVNLGNGGNNVPTINLSDPSNAVSLDLSDYIGLTNLRIKFTFTSTAGSSWAIDGITIPQAPVDEVIEWEDGTGTVVTTGSSTTITPVTPGVQTYGVTSLINGCRADGPEGTEFISVNASLSYAGEDITQIIGECGDAVALNAYDNTLTANDNILNGVSNPAIFTGGDYPGTGVAGVWSATALSGCGNVYQFSDLGSPRSTFSAEPGTYQLTWTVPISATEDCSSSIQVVIQECPSVDFDGNDDYVTFENNYNLSNSFSIEVWVKPESVSGTQTIFSKRDANDFSTGYDLRLVGTTVQFNWNAGGTIQSLHPISTNRWYHIAVTNTSGTYRMYIDGIEVSTAVSGATPASNAMHSFIGAMDQANNAPNRPVHYFNGWIDELRIWNTALSVDQIRQMMNQEIEDNTAVRGVIVPLDIPGLTWADLDGYYRMDVNCGYLTAYKGIRGRLRNINSAQPNTAPLPYTSRIDGQNWATDNTWTNFSVWDAPNSVGVDGSTLIDWNIVQTSHDINSGNKDIIVLGLISDTANKVLAISDPGTAQDETNDGQSLRVTHYLKLDGNIDLLGESQLLQDEGSVLDVTSSGRLERDQQGTANLYNYNYWSSPVSAASITSNNNPYSIASVLKDGTNSATPLDLLWTTAHDAIPSTTPITQSSRWLYAFENYPEDTYAAWRGLSEVDILATGLSFTMKGSGAGDPILDVQNYVFTGKPNNGTITTPVTVGNQALIGNPYPSAIDANQFIRDNLPGASGNPGSTQSTDGTLYFWEHYTSNFTHVLEDYEGGYATYNLSGGNPAVSPPLVSGNGTPTKLPGQYIPISQGFFVTASASGGTIQFKNSQRIYEREAPATSQFFRTSNPNLYTTQSDPNTEIKRVRLDFITEDGAIRPLLLAFVSNGQATDGFDYGYDAENADDEFSNDMFWRIENGNYTTQGVGDFDTSNQYPLGLFLNDSGTFKIELKALENFDEAIHVYIHDAFSGTYFEINSEAFEMLLDADTYLDRFYVTFSSEDALSVTDDDLSQAMINYLNSTQEVYVKIPRISEVKDIQFINVLGQTIHSWNALQEYELDGAIRIPLKQISEGTYIIKVNTLSSSHAAKVLVKN</sequence>
<accession>A0ABT0H670</accession>
<reference evidence="5" key="1">
    <citation type="submission" date="2022-04" db="EMBL/GenBank/DDBJ databases">
        <authorList>
            <person name="Ren T."/>
        </authorList>
    </citation>
    <scope>NUCLEOTIDE SEQUENCE</scope>
    <source>
        <strain evidence="5">F63249</strain>
    </source>
</reference>
<evidence type="ECO:0000256" key="2">
    <source>
        <dbReference type="ARBA" id="ARBA00023157"/>
    </source>
</evidence>
<evidence type="ECO:0000259" key="4">
    <source>
        <dbReference type="SMART" id="SM00560"/>
    </source>
</evidence>
<keyword evidence="1" id="KW-0732">Signal</keyword>
<feature type="domain" description="LamG-like jellyroll fold" evidence="4">
    <location>
        <begin position="751"/>
        <end position="886"/>
    </location>
</feature>
<dbReference type="InterPro" id="IPR043555">
    <property type="entry name" value="SRPX-like"/>
</dbReference>
<organism evidence="5 6">
    <name type="scientific">Psychroserpens algicola</name>
    <dbReference type="NCBI Taxonomy" id="1719034"/>
    <lineage>
        <taxon>Bacteria</taxon>
        <taxon>Pseudomonadati</taxon>
        <taxon>Bacteroidota</taxon>
        <taxon>Flavobacteriia</taxon>
        <taxon>Flavobacteriales</taxon>
        <taxon>Flavobacteriaceae</taxon>
        <taxon>Psychroserpens</taxon>
    </lineage>
</organism>
<comment type="caution">
    <text evidence="5">The sequence shown here is derived from an EMBL/GenBank/DDBJ whole genome shotgun (WGS) entry which is preliminary data.</text>
</comment>
<evidence type="ECO:0000313" key="6">
    <source>
        <dbReference type="Proteomes" id="UP001203687"/>
    </source>
</evidence>
<evidence type="ECO:0000259" key="3">
    <source>
        <dbReference type="SMART" id="SM00282"/>
    </source>
</evidence>
<dbReference type="CDD" id="cd00110">
    <property type="entry name" value="LamG"/>
    <property type="match status" value="1"/>
</dbReference>
<feature type="domain" description="Laminin G" evidence="3">
    <location>
        <begin position="751"/>
        <end position="881"/>
    </location>
</feature>
<name>A0ABT0H670_9FLAO</name>
<evidence type="ECO:0000313" key="5">
    <source>
        <dbReference type="EMBL" id="MCK8479682.1"/>
    </source>
</evidence>
<gene>
    <name evidence="5" type="ORF">MUY34_03560</name>
</gene>
<dbReference type="SUPFAM" id="SSF49899">
    <property type="entry name" value="Concanavalin A-like lectins/glucanases"/>
    <property type="match status" value="1"/>
</dbReference>
<dbReference type="Proteomes" id="UP001203687">
    <property type="component" value="Unassembled WGS sequence"/>
</dbReference>
<dbReference type="EMBL" id="JALPQF010000003">
    <property type="protein sequence ID" value="MCK8479682.1"/>
    <property type="molecule type" value="Genomic_DNA"/>
</dbReference>
<dbReference type="PANTHER" id="PTHR46343:SF2">
    <property type="entry name" value="SUSHI_VON WILLEBRAND FACTOR TYPE A_EGF_PENTRAXIN DOMAIN-CONTAINING 1"/>
    <property type="match status" value="1"/>
</dbReference>
<dbReference type="RefSeq" id="WP_248411950.1">
    <property type="nucleotide sequence ID" value="NZ_JALPQF010000003.1"/>
</dbReference>